<keyword evidence="1" id="KW-0067">ATP-binding</keyword>
<keyword evidence="1" id="KW-0547">Nucleotide-binding</keyword>
<organism evidence="1 2">
    <name type="scientific">Rodentibacter pneumotropicus</name>
    <dbReference type="NCBI Taxonomy" id="758"/>
    <lineage>
        <taxon>Bacteria</taxon>
        <taxon>Pseudomonadati</taxon>
        <taxon>Pseudomonadota</taxon>
        <taxon>Gammaproteobacteria</taxon>
        <taxon>Pasteurellales</taxon>
        <taxon>Pasteurellaceae</taxon>
        <taxon>Rodentibacter</taxon>
    </lineage>
</organism>
<keyword evidence="1" id="KW-0645">Protease</keyword>
<dbReference type="GO" id="GO:0006508">
    <property type="term" value="P:proteolysis"/>
    <property type="evidence" value="ECO:0007669"/>
    <property type="project" value="UniProtKB-KW"/>
</dbReference>
<gene>
    <name evidence="1" type="primary">clpX_2</name>
    <name evidence="1" type="ORF">NCTC8284_03835</name>
</gene>
<keyword evidence="1" id="KW-0378">Hydrolase</keyword>
<dbReference type="Proteomes" id="UP000278733">
    <property type="component" value="Chromosome"/>
</dbReference>
<dbReference type="GO" id="GO:0008233">
    <property type="term" value="F:peptidase activity"/>
    <property type="evidence" value="ECO:0007669"/>
    <property type="project" value="UniProtKB-KW"/>
</dbReference>
<dbReference type="EMBL" id="LR134405">
    <property type="protein sequence ID" value="VEH68596.1"/>
    <property type="molecule type" value="Genomic_DNA"/>
</dbReference>
<accession>A0A3S4U9Y4</accession>
<evidence type="ECO:0000313" key="2">
    <source>
        <dbReference type="Proteomes" id="UP000278733"/>
    </source>
</evidence>
<dbReference type="KEGG" id="rpne:NCTC8284_03835"/>
<dbReference type="GO" id="GO:0005524">
    <property type="term" value="F:ATP binding"/>
    <property type="evidence" value="ECO:0007669"/>
    <property type="project" value="UniProtKB-KW"/>
</dbReference>
<sequence length="37" mass="4212">MKFGLIPEFIGRLPMIAPLSELDEDALVQILTQPKMR</sequence>
<proteinExistence type="predicted"/>
<protein>
    <submittedName>
        <fullName evidence="1">ATP-dependent Clp protease ATP-binding subunit ClpX</fullName>
    </submittedName>
</protein>
<reference evidence="1 2" key="1">
    <citation type="submission" date="2018-12" db="EMBL/GenBank/DDBJ databases">
        <authorList>
            <consortium name="Pathogen Informatics"/>
        </authorList>
    </citation>
    <scope>NUCLEOTIDE SEQUENCE [LARGE SCALE GENOMIC DNA]</scope>
    <source>
        <strain evidence="1 2">NCTC8284</strain>
    </source>
</reference>
<name>A0A3S4U9Y4_9PAST</name>
<dbReference type="AlphaFoldDB" id="A0A3S4U9Y4"/>
<evidence type="ECO:0000313" key="1">
    <source>
        <dbReference type="EMBL" id="VEH68596.1"/>
    </source>
</evidence>